<organism evidence="6 7">
    <name type="scientific">Jaculus jaculus</name>
    <name type="common">Lesser Egyptian jerboa</name>
    <dbReference type="NCBI Taxonomy" id="51337"/>
    <lineage>
        <taxon>Eukaryota</taxon>
        <taxon>Metazoa</taxon>
        <taxon>Chordata</taxon>
        <taxon>Craniata</taxon>
        <taxon>Vertebrata</taxon>
        <taxon>Euteleostomi</taxon>
        <taxon>Mammalia</taxon>
        <taxon>Eutheria</taxon>
        <taxon>Euarchontoglires</taxon>
        <taxon>Glires</taxon>
        <taxon>Rodentia</taxon>
        <taxon>Myomorpha</taxon>
        <taxon>Dipodoidea</taxon>
        <taxon>Dipodidae</taxon>
        <taxon>Dipodinae</taxon>
        <taxon>Jaculus</taxon>
    </lineage>
</organism>
<accession>A0A8C5KAZ2</accession>
<dbReference type="AlphaFoldDB" id="A0A8C5KAZ2"/>
<proteinExistence type="inferred from homology"/>
<keyword evidence="7" id="KW-1185">Reference proteome</keyword>
<evidence type="ECO:0000313" key="7">
    <source>
        <dbReference type="Proteomes" id="UP000694385"/>
    </source>
</evidence>
<dbReference type="PANTHER" id="PTHR48081:SF32">
    <property type="entry name" value="ALPHA_BETA HYDROLASE FOLD-3 DOMAIN-CONTAINING PROTEIN"/>
    <property type="match status" value="1"/>
</dbReference>
<feature type="active site" evidence="3">
    <location>
        <position position="194"/>
    </location>
</feature>
<dbReference type="GeneTree" id="ENSGT00940000162160"/>
<evidence type="ECO:0000256" key="1">
    <source>
        <dbReference type="ARBA" id="ARBA00010515"/>
    </source>
</evidence>
<keyword evidence="4" id="KW-0812">Transmembrane</keyword>
<dbReference type="PIRSF" id="PIRSF037251">
    <property type="entry name" value="Arylacetamide_deacetylase"/>
    <property type="match status" value="1"/>
</dbReference>
<dbReference type="OrthoDB" id="408631at2759"/>
<keyword evidence="4" id="KW-0472">Membrane</keyword>
<evidence type="ECO:0000313" key="6">
    <source>
        <dbReference type="Ensembl" id="ENSJJAP00000006442.1"/>
    </source>
</evidence>
<reference evidence="6" key="1">
    <citation type="submission" date="2025-08" db="UniProtKB">
        <authorList>
            <consortium name="Ensembl"/>
        </authorList>
    </citation>
    <scope>IDENTIFICATION</scope>
</reference>
<dbReference type="SUPFAM" id="SSF53474">
    <property type="entry name" value="alpha/beta-Hydrolases"/>
    <property type="match status" value="1"/>
</dbReference>
<feature type="domain" description="Alpha/beta hydrolase fold-3" evidence="5">
    <location>
        <begin position="311"/>
        <end position="381"/>
    </location>
</feature>
<dbReference type="InterPro" id="IPR013094">
    <property type="entry name" value="AB_hydrolase_3"/>
</dbReference>
<dbReference type="InterPro" id="IPR017157">
    <property type="entry name" value="Arylacetamide_deacetylase"/>
</dbReference>
<dbReference type="CTD" id="126767"/>
<dbReference type="OMA" id="TLWVICS"/>
<comment type="similarity">
    <text evidence="1">Belongs to the 'GDXG' lipolytic enzyme family.</text>
</comment>
<feature type="transmembrane region" description="Helical" evidence="4">
    <location>
        <begin position="6"/>
        <end position="30"/>
    </location>
</feature>
<feature type="active site" evidence="3">
    <location>
        <position position="378"/>
    </location>
</feature>
<dbReference type="Pfam" id="PF07859">
    <property type="entry name" value="Abhydrolase_3"/>
    <property type="match status" value="2"/>
</dbReference>
<evidence type="ECO:0000256" key="3">
    <source>
        <dbReference type="PIRSR" id="PIRSR037251-1"/>
    </source>
</evidence>
<evidence type="ECO:0000256" key="4">
    <source>
        <dbReference type="SAM" id="Phobius"/>
    </source>
</evidence>
<keyword evidence="2" id="KW-0378">Hydrolase</keyword>
<dbReference type="Ensembl" id="ENSJJAT00000012835.1">
    <property type="protein sequence ID" value="ENSJJAP00000006442.1"/>
    <property type="gene ID" value="ENSJJAG00000011110.1"/>
</dbReference>
<sequence length="408" mass="45535">MVGPALALLAAAGAVFCVGVFLWVVCSHFLTVHIPKGIGHPVKLRVLTCLFQLSLTWGNIFEKLGLCSAPQFASFVHDLQPLRTHPDVVVTDLCFGSIPVKLYKPKAPSRALRAGIIFYHGGGAILGSLRTHHNICLYLSKDSDSVVLSVGYRKAPKYKFPVIRTDCTVATVHFLKSLHAYGVDPARVVVCGDSVGGAVASVISQMFVNRTDLPRLRAQVLIYSALQALDFQSPSFQQNKNIPLLTWDFAFYCWCCHLGMSLSWKDAIKNGTHLPPEVWEKYRKWLGSENIPERFKEQGYQPVPHGPVDEDIYLQTSVVRDWTCSPLLVEDDILSQVPETCIVSCEYDLLRDHSLLYKKRLEDLGVPVTWHHMEDGFHGVLNTLNMGFLSIPCSSRIMNVITQFIKGL</sequence>
<evidence type="ECO:0000259" key="5">
    <source>
        <dbReference type="Pfam" id="PF07859"/>
    </source>
</evidence>
<feature type="active site" evidence="3">
    <location>
        <position position="348"/>
    </location>
</feature>
<dbReference type="Proteomes" id="UP000694385">
    <property type="component" value="Unassembled WGS sequence"/>
</dbReference>
<dbReference type="GO" id="GO:0052689">
    <property type="term" value="F:carboxylic ester hydrolase activity"/>
    <property type="evidence" value="ECO:0007669"/>
    <property type="project" value="InterPro"/>
</dbReference>
<dbReference type="InterPro" id="IPR050300">
    <property type="entry name" value="GDXG_lipolytic_enzyme"/>
</dbReference>
<dbReference type="Gene3D" id="3.40.50.1820">
    <property type="entry name" value="alpha/beta hydrolase"/>
    <property type="match status" value="1"/>
</dbReference>
<name>A0A8C5KAZ2_JACJA</name>
<gene>
    <name evidence="6" type="primary">Aadacl3</name>
</gene>
<evidence type="ECO:0000256" key="2">
    <source>
        <dbReference type="ARBA" id="ARBA00022801"/>
    </source>
</evidence>
<dbReference type="GO" id="GO:0016020">
    <property type="term" value="C:membrane"/>
    <property type="evidence" value="ECO:0007669"/>
    <property type="project" value="InterPro"/>
</dbReference>
<feature type="domain" description="Alpha/beta hydrolase fold-3" evidence="5">
    <location>
        <begin position="116"/>
        <end position="250"/>
    </location>
</feature>
<dbReference type="PANTHER" id="PTHR48081">
    <property type="entry name" value="AB HYDROLASE SUPERFAMILY PROTEIN C4A8.06C"/>
    <property type="match status" value="1"/>
</dbReference>
<protein>
    <submittedName>
        <fullName evidence="6">Arylacetamide deacetylase like 3</fullName>
    </submittedName>
</protein>
<keyword evidence="4" id="KW-1133">Transmembrane helix</keyword>
<dbReference type="InterPro" id="IPR029058">
    <property type="entry name" value="AB_hydrolase_fold"/>
</dbReference>
<dbReference type="GeneID" id="101596713"/>
<reference evidence="6" key="2">
    <citation type="submission" date="2025-09" db="UniProtKB">
        <authorList>
            <consortium name="Ensembl"/>
        </authorList>
    </citation>
    <scope>IDENTIFICATION</scope>
</reference>